<proteinExistence type="predicted"/>
<evidence type="ECO:0000259" key="2">
    <source>
        <dbReference type="SMART" id="SM00829"/>
    </source>
</evidence>
<protein>
    <recommendedName>
        <fullName evidence="2">Enoyl reductase (ER) domain-containing protein</fullName>
    </recommendedName>
</protein>
<dbReference type="InterPro" id="IPR036291">
    <property type="entry name" value="NAD(P)-bd_dom_sf"/>
</dbReference>
<dbReference type="CDD" id="cd05288">
    <property type="entry name" value="PGDH"/>
    <property type="match status" value="1"/>
</dbReference>
<dbReference type="SMART" id="SM00829">
    <property type="entry name" value="PKS_ER"/>
    <property type="match status" value="1"/>
</dbReference>
<dbReference type="InterPro" id="IPR041694">
    <property type="entry name" value="ADH_N_2"/>
</dbReference>
<dbReference type="Proteomes" id="UP000298061">
    <property type="component" value="Unassembled WGS sequence"/>
</dbReference>
<gene>
    <name evidence="3" type="ORF">EWM64_g4397</name>
</gene>
<dbReference type="Pfam" id="PF16884">
    <property type="entry name" value="ADH_N_2"/>
    <property type="match status" value="1"/>
</dbReference>
<keyword evidence="1" id="KW-0560">Oxidoreductase</keyword>
<comment type="caution">
    <text evidence="3">The sequence shown here is derived from an EMBL/GenBank/DDBJ whole genome shotgun (WGS) entry which is preliminary data.</text>
</comment>
<dbReference type="InterPro" id="IPR020843">
    <property type="entry name" value="ER"/>
</dbReference>
<dbReference type="SUPFAM" id="SSF50129">
    <property type="entry name" value="GroES-like"/>
    <property type="match status" value="1"/>
</dbReference>
<dbReference type="OrthoDB" id="809632at2759"/>
<reference evidence="3 4" key="1">
    <citation type="submission" date="2019-02" db="EMBL/GenBank/DDBJ databases">
        <title>Genome sequencing of the rare red list fungi Hericium alpestre (H. flagellum).</title>
        <authorList>
            <person name="Buettner E."/>
            <person name="Kellner H."/>
        </authorList>
    </citation>
    <scope>NUCLEOTIDE SEQUENCE [LARGE SCALE GENOMIC DNA]</scope>
    <source>
        <strain evidence="3 4">DSM 108284</strain>
    </source>
</reference>
<dbReference type="InterPro" id="IPR011032">
    <property type="entry name" value="GroES-like_sf"/>
</dbReference>
<sequence length="347" mass="37881">MAPSSYTRLILQERPKGMINAKTFRRDEAPVSELSAGPGQVVVKMVYISLDPTQRIWMRDEPSYLPPVQIGEVMRAIGVGAVVKVGPNTNLSPGDYVTGFLGLQEYAVVPAQQVHKIDLVPGTELIDFLGPLGVSGGLTAYFGLFEVAKIKKGETIVVSTAAGSVGSLVVQFAKQAGARVVGITGDDDKARYVKNELGADIVYNYKKPSWKDQFDDQVGQADVYFENVGSDITDFMLTRLKTFGRIAVCGVISEYNVEEGQNVGIRNYIQICLRRLRVQGFIVTDYASKFPDAYKEIGSWLESGSLEREYHVVEGLENAGDSLNLLFTGENKGKLILKVAEPGGEKV</sequence>
<evidence type="ECO:0000256" key="1">
    <source>
        <dbReference type="ARBA" id="ARBA00023002"/>
    </source>
</evidence>
<dbReference type="GO" id="GO:0016628">
    <property type="term" value="F:oxidoreductase activity, acting on the CH-CH group of donors, NAD or NADP as acceptor"/>
    <property type="evidence" value="ECO:0007669"/>
    <property type="project" value="InterPro"/>
</dbReference>
<name>A0A4Y9ZXM1_9AGAM</name>
<feature type="domain" description="Enoyl reductase (ER)" evidence="2">
    <location>
        <begin position="17"/>
        <end position="337"/>
    </location>
</feature>
<accession>A0A4Y9ZXM1</accession>
<dbReference type="Pfam" id="PF00107">
    <property type="entry name" value="ADH_zinc_N"/>
    <property type="match status" value="1"/>
</dbReference>
<dbReference type="PANTHER" id="PTHR43205">
    <property type="entry name" value="PROSTAGLANDIN REDUCTASE"/>
    <property type="match status" value="1"/>
</dbReference>
<dbReference type="InterPro" id="IPR045010">
    <property type="entry name" value="MDR_fam"/>
</dbReference>
<dbReference type="AlphaFoldDB" id="A0A4Y9ZXM1"/>
<dbReference type="EMBL" id="SFCI01000469">
    <property type="protein sequence ID" value="TFY79616.1"/>
    <property type="molecule type" value="Genomic_DNA"/>
</dbReference>
<evidence type="ECO:0000313" key="4">
    <source>
        <dbReference type="Proteomes" id="UP000298061"/>
    </source>
</evidence>
<evidence type="ECO:0000313" key="3">
    <source>
        <dbReference type="EMBL" id="TFY79616.1"/>
    </source>
</evidence>
<dbReference type="InterPro" id="IPR013149">
    <property type="entry name" value="ADH-like_C"/>
</dbReference>
<dbReference type="SUPFAM" id="SSF51735">
    <property type="entry name" value="NAD(P)-binding Rossmann-fold domains"/>
    <property type="match status" value="1"/>
</dbReference>
<dbReference type="PANTHER" id="PTHR43205:SF42">
    <property type="entry name" value="ALCOHOL DEHYDROGENASE, ZINC-CONTAINING (AFU_ORTHOLOGUE AFUA_7G04530)"/>
    <property type="match status" value="1"/>
</dbReference>
<keyword evidence="4" id="KW-1185">Reference proteome</keyword>
<dbReference type="Gene3D" id="3.40.50.720">
    <property type="entry name" value="NAD(P)-binding Rossmann-like Domain"/>
    <property type="match status" value="1"/>
</dbReference>
<dbReference type="Gene3D" id="3.90.180.10">
    <property type="entry name" value="Medium-chain alcohol dehydrogenases, catalytic domain"/>
    <property type="match status" value="1"/>
</dbReference>
<organism evidence="3 4">
    <name type="scientific">Hericium alpestre</name>
    <dbReference type="NCBI Taxonomy" id="135208"/>
    <lineage>
        <taxon>Eukaryota</taxon>
        <taxon>Fungi</taxon>
        <taxon>Dikarya</taxon>
        <taxon>Basidiomycota</taxon>
        <taxon>Agaricomycotina</taxon>
        <taxon>Agaricomycetes</taxon>
        <taxon>Russulales</taxon>
        <taxon>Hericiaceae</taxon>
        <taxon>Hericium</taxon>
    </lineage>
</organism>
<dbReference type="FunFam" id="3.40.50.720:FF:000121">
    <property type="entry name" value="Prostaglandin reductase 2"/>
    <property type="match status" value="1"/>
</dbReference>